<evidence type="ECO:0000313" key="2">
    <source>
        <dbReference type="Proteomes" id="UP001595868"/>
    </source>
</evidence>
<protein>
    <recommendedName>
        <fullName evidence="3">SMI1/KNR4 family protein</fullName>
    </recommendedName>
</protein>
<sequence length="228" mass="24777">MTEADPVEVAAALDGTPPTLVRPDSADLDRLPEPWLPIAHGTDPAARLATALALWNPGLLGLLPRFAEALRTRFVDVRTGIIDDCPVLLYAAPGDNGRLACWVGYDPGSFGDPPPFWDSFPEPLREFLRTVHAGFVSGSRLSYGPVRPRHMDTLADLSDWPDGIPDWEADIASTRLLQLCTDGGGILSYCLSPDLDPGQVALVYEGDVDPQDLGPELDQLLMSRLRRP</sequence>
<keyword evidence="2" id="KW-1185">Reference proteome</keyword>
<evidence type="ECO:0008006" key="3">
    <source>
        <dbReference type="Google" id="ProtNLM"/>
    </source>
</evidence>
<dbReference type="EMBL" id="JBHSBN010000008">
    <property type="protein sequence ID" value="MFC4107022.1"/>
    <property type="molecule type" value="Genomic_DNA"/>
</dbReference>
<name>A0ABV8KLR4_9ACTN</name>
<proteinExistence type="predicted"/>
<dbReference type="Proteomes" id="UP001595868">
    <property type="component" value="Unassembled WGS sequence"/>
</dbReference>
<comment type="caution">
    <text evidence="1">The sequence shown here is derived from an EMBL/GenBank/DDBJ whole genome shotgun (WGS) entry which is preliminary data.</text>
</comment>
<dbReference type="RefSeq" id="WP_377545522.1">
    <property type="nucleotide sequence ID" value="NZ_JBHSBN010000008.1"/>
</dbReference>
<accession>A0ABV8KLR4</accession>
<evidence type="ECO:0000313" key="1">
    <source>
        <dbReference type="EMBL" id="MFC4107022.1"/>
    </source>
</evidence>
<gene>
    <name evidence="1" type="ORF">ACFOX0_13940</name>
</gene>
<organism evidence="1 2">
    <name type="scientific">Micromonospora zhanjiangensis</name>
    <dbReference type="NCBI Taxonomy" id="1522057"/>
    <lineage>
        <taxon>Bacteria</taxon>
        <taxon>Bacillati</taxon>
        <taxon>Actinomycetota</taxon>
        <taxon>Actinomycetes</taxon>
        <taxon>Micromonosporales</taxon>
        <taxon>Micromonosporaceae</taxon>
        <taxon>Micromonospora</taxon>
    </lineage>
</organism>
<reference evidence="2" key="1">
    <citation type="journal article" date="2019" name="Int. J. Syst. Evol. Microbiol.">
        <title>The Global Catalogue of Microorganisms (GCM) 10K type strain sequencing project: providing services to taxonomists for standard genome sequencing and annotation.</title>
        <authorList>
            <consortium name="The Broad Institute Genomics Platform"/>
            <consortium name="The Broad Institute Genome Sequencing Center for Infectious Disease"/>
            <person name="Wu L."/>
            <person name="Ma J."/>
        </authorList>
    </citation>
    <scope>NUCLEOTIDE SEQUENCE [LARGE SCALE GENOMIC DNA]</scope>
    <source>
        <strain evidence="2">2902at01</strain>
    </source>
</reference>